<evidence type="ECO:0000256" key="5">
    <source>
        <dbReference type="ARBA" id="ARBA00013170"/>
    </source>
</evidence>
<evidence type="ECO:0000256" key="16">
    <source>
        <dbReference type="RuleBase" id="RU003750"/>
    </source>
</evidence>
<dbReference type="InterPro" id="IPR043130">
    <property type="entry name" value="CDP-OH_PTrfase_TM_dom"/>
</dbReference>
<evidence type="ECO:0000256" key="12">
    <source>
        <dbReference type="ARBA" id="ARBA00023136"/>
    </source>
</evidence>
<proteinExistence type="inferred from homology"/>
<comment type="pathway">
    <text evidence="3">Lipid metabolism.</text>
</comment>
<comment type="pathway">
    <text evidence="2">Phospholipid metabolism; phosphatidylglycerol biosynthesis; phosphatidylglycerol from CDP-diacylglycerol: step 1/2.</text>
</comment>
<dbReference type="AlphaFoldDB" id="A0A5J6MGT4"/>
<dbReference type="InterPro" id="IPR004570">
    <property type="entry name" value="Phosphatidylglycerol_P_synth"/>
</dbReference>
<dbReference type="GO" id="GO:0008444">
    <property type="term" value="F:CDP-diacylglycerol-glycerol-3-phosphate 3-phosphatidyltransferase activity"/>
    <property type="evidence" value="ECO:0007669"/>
    <property type="project" value="UniProtKB-EC"/>
</dbReference>
<dbReference type="Gene3D" id="1.20.120.1760">
    <property type="match status" value="1"/>
</dbReference>
<comment type="similarity">
    <text evidence="4 16">Belongs to the CDP-alcohol phosphatidyltransferase class-I family.</text>
</comment>
<name>A0A5J6MGT4_9PROT</name>
<dbReference type="RefSeq" id="WP_151176679.1">
    <property type="nucleotide sequence ID" value="NZ_CP042906.1"/>
</dbReference>
<dbReference type="PANTHER" id="PTHR14269">
    <property type="entry name" value="CDP-DIACYLGLYCEROL--GLYCEROL-3-PHOSPHATE 3-PHOSPHATIDYLTRANSFERASE-RELATED"/>
    <property type="match status" value="1"/>
</dbReference>
<keyword evidence="19" id="KW-1185">Reference proteome</keyword>
<evidence type="ECO:0000256" key="7">
    <source>
        <dbReference type="ARBA" id="ARBA00022516"/>
    </source>
</evidence>
<evidence type="ECO:0000256" key="8">
    <source>
        <dbReference type="ARBA" id="ARBA00022679"/>
    </source>
</evidence>
<gene>
    <name evidence="18" type="ORF">FRZ44_16000</name>
</gene>
<keyword evidence="14" id="KW-1208">Phospholipid metabolism</keyword>
<evidence type="ECO:0000256" key="3">
    <source>
        <dbReference type="ARBA" id="ARBA00005189"/>
    </source>
</evidence>
<feature type="transmembrane region" description="Helical" evidence="17">
    <location>
        <begin position="152"/>
        <end position="173"/>
    </location>
</feature>
<keyword evidence="13" id="KW-0594">Phospholipid biosynthesis</keyword>
<keyword evidence="7" id="KW-0444">Lipid biosynthesis</keyword>
<comment type="subcellular location">
    <subcellularLocation>
        <location evidence="1">Membrane</location>
        <topology evidence="1">Multi-pass membrane protein</topology>
    </subcellularLocation>
</comment>
<evidence type="ECO:0000313" key="19">
    <source>
        <dbReference type="Proteomes" id="UP000326202"/>
    </source>
</evidence>
<keyword evidence="10 17" id="KW-1133">Transmembrane helix</keyword>
<evidence type="ECO:0000256" key="15">
    <source>
        <dbReference type="ARBA" id="ARBA00048586"/>
    </source>
</evidence>
<dbReference type="EMBL" id="CP042906">
    <property type="protein sequence ID" value="QEX16307.1"/>
    <property type="molecule type" value="Genomic_DNA"/>
</dbReference>
<protein>
    <recommendedName>
        <fullName evidence="6">CDP-diacylglycerol--glycerol-3-phosphate 3-phosphatidyltransferase</fullName>
        <ecNumber evidence="5">2.7.8.5</ecNumber>
    </recommendedName>
</protein>
<evidence type="ECO:0000313" key="18">
    <source>
        <dbReference type="EMBL" id="QEX16307.1"/>
    </source>
</evidence>
<dbReference type="InterPro" id="IPR000462">
    <property type="entry name" value="CDP-OH_P_trans"/>
</dbReference>
<evidence type="ECO:0000256" key="11">
    <source>
        <dbReference type="ARBA" id="ARBA00023098"/>
    </source>
</evidence>
<dbReference type="OrthoDB" id="9796672at2"/>
<keyword evidence="11" id="KW-0443">Lipid metabolism</keyword>
<keyword evidence="12 17" id="KW-0472">Membrane</keyword>
<dbReference type="EC" id="2.7.8.5" evidence="5"/>
<keyword evidence="9 17" id="KW-0812">Transmembrane</keyword>
<comment type="catalytic activity">
    <reaction evidence="15">
        <text>a CDP-1,2-diacyl-sn-glycerol + sn-glycerol 3-phosphate = a 1,2-diacyl-sn-glycero-3-phospho-(1'-sn-glycero-3'-phosphate) + CMP + H(+)</text>
        <dbReference type="Rhea" id="RHEA:12593"/>
        <dbReference type="ChEBI" id="CHEBI:15378"/>
        <dbReference type="ChEBI" id="CHEBI:57597"/>
        <dbReference type="ChEBI" id="CHEBI:58332"/>
        <dbReference type="ChEBI" id="CHEBI:60110"/>
        <dbReference type="ChEBI" id="CHEBI:60377"/>
        <dbReference type="EC" id="2.7.8.5"/>
    </reaction>
</comment>
<dbReference type="Pfam" id="PF01066">
    <property type="entry name" value="CDP-OH_P_transf"/>
    <property type="match status" value="1"/>
</dbReference>
<dbReference type="PANTHER" id="PTHR14269:SF62">
    <property type="entry name" value="CDP-DIACYLGLYCEROL--GLYCEROL-3-PHOSPHATE 3-PHOSPHATIDYLTRANSFERASE 1, CHLOROPLASTIC"/>
    <property type="match status" value="1"/>
</dbReference>
<evidence type="ECO:0000256" key="17">
    <source>
        <dbReference type="SAM" id="Phobius"/>
    </source>
</evidence>
<keyword evidence="8 16" id="KW-0808">Transferase</keyword>
<organism evidence="18 19">
    <name type="scientific">Hypericibacter terrae</name>
    <dbReference type="NCBI Taxonomy" id="2602015"/>
    <lineage>
        <taxon>Bacteria</taxon>
        <taxon>Pseudomonadati</taxon>
        <taxon>Pseudomonadota</taxon>
        <taxon>Alphaproteobacteria</taxon>
        <taxon>Rhodospirillales</taxon>
        <taxon>Dongiaceae</taxon>
        <taxon>Hypericibacter</taxon>
    </lineage>
</organism>
<dbReference type="Proteomes" id="UP000326202">
    <property type="component" value="Chromosome"/>
</dbReference>
<evidence type="ECO:0000256" key="14">
    <source>
        <dbReference type="ARBA" id="ARBA00023264"/>
    </source>
</evidence>
<dbReference type="PROSITE" id="PS00379">
    <property type="entry name" value="CDP_ALCOHOL_P_TRANSF"/>
    <property type="match status" value="1"/>
</dbReference>
<dbReference type="PIRSF" id="PIRSF000847">
    <property type="entry name" value="Phos_ph_gly_syn"/>
    <property type="match status" value="1"/>
</dbReference>
<evidence type="ECO:0000256" key="13">
    <source>
        <dbReference type="ARBA" id="ARBA00023209"/>
    </source>
</evidence>
<evidence type="ECO:0000256" key="10">
    <source>
        <dbReference type="ARBA" id="ARBA00022989"/>
    </source>
</evidence>
<sequence length="183" mass="19698">MTALLPNLITLGRLLAVPLAVWLMLTDRLAAAFWLFLAAGISDAIDGYLARRLKARTEIGAYLDPLADKCLLVSSYVTLGHEGHIEVWLVILVVFRDVIIIGGAILYHTLTQSLTMQPLLISKLNTVLQIAFIGVVLAELGLGIGSPEITQWLSYAVAASTLASGTAYVTVWGRRALARGGRS</sequence>
<evidence type="ECO:0000256" key="4">
    <source>
        <dbReference type="ARBA" id="ARBA00010441"/>
    </source>
</evidence>
<feature type="transmembrane region" description="Helical" evidence="17">
    <location>
        <begin position="85"/>
        <end position="107"/>
    </location>
</feature>
<dbReference type="GO" id="GO:0016020">
    <property type="term" value="C:membrane"/>
    <property type="evidence" value="ECO:0007669"/>
    <property type="project" value="UniProtKB-SubCell"/>
</dbReference>
<dbReference type="KEGG" id="htq:FRZ44_16000"/>
<dbReference type="GO" id="GO:0046474">
    <property type="term" value="P:glycerophospholipid biosynthetic process"/>
    <property type="evidence" value="ECO:0007669"/>
    <property type="project" value="TreeGrafter"/>
</dbReference>
<dbReference type="InterPro" id="IPR048254">
    <property type="entry name" value="CDP_ALCOHOL_P_TRANSF_CS"/>
</dbReference>
<dbReference type="InterPro" id="IPR050324">
    <property type="entry name" value="CDP-alcohol_PTase-I"/>
</dbReference>
<evidence type="ECO:0000256" key="2">
    <source>
        <dbReference type="ARBA" id="ARBA00005042"/>
    </source>
</evidence>
<reference evidence="18 19" key="1">
    <citation type="submission" date="2019-08" db="EMBL/GenBank/DDBJ databases">
        <title>Hyperibacter terrae gen. nov., sp. nov. and Hyperibacter viscosus sp. nov., two new members in the family Rhodospirillaceae isolated from the rhizosphere of Hypericum perforatum.</title>
        <authorList>
            <person name="Noviana Z."/>
        </authorList>
    </citation>
    <scope>NUCLEOTIDE SEQUENCE [LARGE SCALE GENOMIC DNA]</scope>
    <source>
        <strain evidence="18 19">R5913</strain>
    </source>
</reference>
<evidence type="ECO:0000256" key="6">
    <source>
        <dbReference type="ARBA" id="ARBA00014944"/>
    </source>
</evidence>
<evidence type="ECO:0000256" key="1">
    <source>
        <dbReference type="ARBA" id="ARBA00004141"/>
    </source>
</evidence>
<accession>A0A5J6MGT4</accession>
<feature type="transmembrane region" description="Helical" evidence="17">
    <location>
        <begin position="7"/>
        <end position="25"/>
    </location>
</feature>
<evidence type="ECO:0000256" key="9">
    <source>
        <dbReference type="ARBA" id="ARBA00022692"/>
    </source>
</evidence>
<feature type="transmembrane region" description="Helical" evidence="17">
    <location>
        <begin position="127"/>
        <end position="146"/>
    </location>
</feature>